<sequence>MVEISVLALDEWASELPNRTVYVVGFGELVSSLPETTSIYIAMIKVNCITVNKGGTTVPRPF</sequence>
<gene>
    <name evidence="1" type="ORF">A21D_00661</name>
</gene>
<dbReference type="AlphaFoldDB" id="A0A2K9IWH3"/>
<evidence type="ECO:0000313" key="2">
    <source>
        <dbReference type="Proteomes" id="UP000234237"/>
    </source>
</evidence>
<organism evidence="1 2">
    <name type="scientific">Virgibacillus dokdonensis</name>
    <dbReference type="NCBI Taxonomy" id="302167"/>
    <lineage>
        <taxon>Bacteria</taxon>
        <taxon>Bacillati</taxon>
        <taxon>Bacillota</taxon>
        <taxon>Bacilli</taxon>
        <taxon>Bacillales</taxon>
        <taxon>Bacillaceae</taxon>
        <taxon>Virgibacillus</taxon>
    </lineage>
</organism>
<proteinExistence type="predicted"/>
<name>A0A2K9IWH3_9BACI</name>
<protein>
    <submittedName>
        <fullName evidence="1">Uncharacterized protein</fullName>
    </submittedName>
</protein>
<accession>A0A2K9IWH3</accession>
<evidence type="ECO:0000313" key="1">
    <source>
        <dbReference type="EMBL" id="AUJ23774.1"/>
    </source>
</evidence>
<dbReference type="Proteomes" id="UP000234237">
    <property type="component" value="Chromosome"/>
</dbReference>
<dbReference type="KEGG" id="vpn:A21D_00661"/>
<dbReference type="EMBL" id="CP018622">
    <property type="protein sequence ID" value="AUJ23774.1"/>
    <property type="molecule type" value="Genomic_DNA"/>
</dbReference>
<reference evidence="2" key="1">
    <citation type="submission" date="2016-11" db="EMBL/GenBank/DDBJ databases">
        <title>Complete genome sequence of Virgibacillus pantothenticus 21D, a halophilic bacterium isolated from the deep hypersaline anoxic basin Discovery in the Mediterranean Sea.</title>
        <authorList>
            <person name="Zeaiter Z."/>
            <person name="Booth J.M."/>
            <person name="Prosdocimi E.M."/>
            <person name="Mapelli F."/>
            <person name="Fusi M."/>
            <person name="Daffonchio D."/>
            <person name="Borin S."/>
            <person name="Crotti E."/>
        </authorList>
    </citation>
    <scope>NUCLEOTIDE SEQUENCE [LARGE SCALE GENOMIC DNA]</scope>
    <source>
        <strain evidence="2">21D</strain>
    </source>
</reference>